<dbReference type="Proteomes" id="UP001559623">
    <property type="component" value="Unassembled WGS sequence"/>
</dbReference>
<dbReference type="InterPro" id="IPR005361">
    <property type="entry name" value="UPF0158"/>
</dbReference>
<keyword evidence="2" id="KW-1185">Reference proteome</keyword>
<sequence length="156" mass="17834">MNGRGVEGLEIDLKELAAALEKAALLQGYVDTQNGDVVFLGDIPEISPTSDGEDAAREEACMEHVLSIEDDWQRYVPLPDLYEGEIRAIMQAFADNAPQPVRKEMQEVLHGSAARTRFRKFLRECRMEEAWQEHLAVSLRVLAREWCEENRIAYRE</sequence>
<evidence type="ECO:0000313" key="1">
    <source>
        <dbReference type="EMBL" id="MEX5284158.1"/>
    </source>
</evidence>
<comment type="caution">
    <text evidence="1">The sequence shown here is derived from an EMBL/GenBank/DDBJ whole genome shotgun (WGS) entry which is preliminary data.</text>
</comment>
<dbReference type="Pfam" id="PF03682">
    <property type="entry name" value="UPF0158"/>
    <property type="match status" value="1"/>
</dbReference>
<name>A0ABV3X3R4_9FIRM</name>
<evidence type="ECO:0000313" key="2">
    <source>
        <dbReference type="Proteomes" id="UP001559623"/>
    </source>
</evidence>
<accession>A0ABV3X3R4</accession>
<proteinExistence type="predicted"/>
<gene>
    <name evidence="1" type="ORF">QCO44_00650</name>
</gene>
<dbReference type="EMBL" id="JARVLH010000001">
    <property type="protein sequence ID" value="MEX5284158.1"/>
    <property type="molecule type" value="Genomic_DNA"/>
</dbReference>
<organism evidence="1 2">
    <name type="scientific">Selenomonas sputigena</name>
    <dbReference type="NCBI Taxonomy" id="69823"/>
    <lineage>
        <taxon>Bacteria</taxon>
        <taxon>Bacillati</taxon>
        <taxon>Bacillota</taxon>
        <taxon>Negativicutes</taxon>
        <taxon>Selenomonadales</taxon>
        <taxon>Selenomonadaceae</taxon>
        <taxon>Selenomonas</taxon>
    </lineage>
</organism>
<protein>
    <submittedName>
        <fullName evidence="1">UPF0158 family protein</fullName>
    </submittedName>
</protein>
<reference evidence="1 2" key="1">
    <citation type="submission" date="2023-04" db="EMBL/GenBank/DDBJ databases">
        <title>Genome Sequence of Selenomonas sputigena ATCC 33150.</title>
        <authorList>
            <person name="Miller D.P."/>
            <person name="Anvari S."/>
            <person name="Polson S.W."/>
            <person name="Macdonald M."/>
            <person name="Mcdowell J.V."/>
        </authorList>
    </citation>
    <scope>NUCLEOTIDE SEQUENCE [LARGE SCALE GENOMIC DNA]</scope>
    <source>
        <strain evidence="1 2">ATCC 33150</strain>
    </source>
</reference>